<name>A0A399FDN8_9DEIN</name>
<dbReference type="InterPro" id="IPR018247">
    <property type="entry name" value="EF_Hand_1_Ca_BS"/>
</dbReference>
<evidence type="ECO:0000313" key="5">
    <source>
        <dbReference type="Proteomes" id="UP000266178"/>
    </source>
</evidence>
<gene>
    <name evidence="4" type="ORF">Mgrana_00254</name>
</gene>
<organism evidence="4 5">
    <name type="scientific">Meiothermus granaticius NBRC 107808</name>
    <dbReference type="NCBI Taxonomy" id="1227551"/>
    <lineage>
        <taxon>Bacteria</taxon>
        <taxon>Thermotogati</taxon>
        <taxon>Deinococcota</taxon>
        <taxon>Deinococci</taxon>
        <taxon>Thermales</taxon>
        <taxon>Thermaceae</taxon>
        <taxon>Meiothermus</taxon>
    </lineage>
</organism>
<evidence type="ECO:0000259" key="3">
    <source>
        <dbReference type="Pfam" id="PF01345"/>
    </source>
</evidence>
<protein>
    <recommendedName>
        <fullName evidence="3">DUF11 domain-containing protein</fullName>
    </recommendedName>
</protein>
<feature type="region of interest" description="Disordered" evidence="1">
    <location>
        <begin position="499"/>
        <end position="522"/>
    </location>
</feature>
<reference evidence="4 5" key="1">
    <citation type="submission" date="2018-08" db="EMBL/GenBank/DDBJ databases">
        <title>Meiothermus granaticius genome AF-68 sequencing project.</title>
        <authorList>
            <person name="Da Costa M.S."/>
            <person name="Albuquerque L."/>
            <person name="Raposo P."/>
            <person name="Froufe H.J.C."/>
            <person name="Barroso C.S."/>
            <person name="Egas C."/>
        </authorList>
    </citation>
    <scope>NUCLEOTIDE SEQUENCE [LARGE SCALE GENOMIC DNA]</scope>
    <source>
        <strain evidence="4 5">AF-68</strain>
    </source>
</reference>
<dbReference type="InterPro" id="IPR047589">
    <property type="entry name" value="DUF11_rpt"/>
</dbReference>
<dbReference type="InterPro" id="IPR051172">
    <property type="entry name" value="Chlamydia_OmcB"/>
</dbReference>
<keyword evidence="5" id="KW-1185">Reference proteome</keyword>
<dbReference type="RefSeq" id="WP_119355783.1">
    <property type="nucleotide sequence ID" value="NZ_BJXM01000004.1"/>
</dbReference>
<dbReference type="NCBIfam" id="TIGR01451">
    <property type="entry name" value="B_ant_repeat"/>
    <property type="match status" value="1"/>
</dbReference>
<feature type="domain" description="DUF11" evidence="3">
    <location>
        <begin position="773"/>
        <end position="855"/>
    </location>
</feature>
<dbReference type="PANTHER" id="PTHR34819">
    <property type="entry name" value="LARGE CYSTEINE-RICH PERIPLASMIC PROTEIN OMCB"/>
    <property type="match status" value="1"/>
</dbReference>
<dbReference type="Gene3D" id="2.60.40.740">
    <property type="match status" value="1"/>
</dbReference>
<evidence type="ECO:0000256" key="2">
    <source>
        <dbReference type="SAM" id="SignalP"/>
    </source>
</evidence>
<dbReference type="Proteomes" id="UP000266178">
    <property type="component" value="Unassembled WGS sequence"/>
</dbReference>
<dbReference type="Pfam" id="PF01345">
    <property type="entry name" value="DUF11"/>
    <property type="match status" value="1"/>
</dbReference>
<keyword evidence="2" id="KW-0732">Signal</keyword>
<dbReference type="EMBL" id="QWLB01000002">
    <property type="protein sequence ID" value="RIH93905.1"/>
    <property type="molecule type" value="Genomic_DNA"/>
</dbReference>
<evidence type="ECO:0000256" key="1">
    <source>
        <dbReference type="SAM" id="MobiDB-lite"/>
    </source>
</evidence>
<accession>A0A399FDN8</accession>
<dbReference type="AlphaFoldDB" id="A0A399FDN8"/>
<feature type="signal peptide" evidence="2">
    <location>
        <begin position="1"/>
        <end position="21"/>
    </location>
</feature>
<evidence type="ECO:0000313" key="4">
    <source>
        <dbReference type="EMBL" id="RIH93905.1"/>
    </source>
</evidence>
<dbReference type="PROSITE" id="PS00018">
    <property type="entry name" value="EF_HAND_1"/>
    <property type="match status" value="1"/>
</dbReference>
<feature type="chain" id="PRO_5030071957" description="DUF11 domain-containing protein" evidence="2">
    <location>
        <begin position="22"/>
        <end position="886"/>
    </location>
</feature>
<dbReference type="OrthoDB" id="28777at2"/>
<dbReference type="InterPro" id="IPR001434">
    <property type="entry name" value="OmcB-like_DUF11"/>
</dbReference>
<comment type="caution">
    <text evidence="4">The sequence shown here is derived from an EMBL/GenBank/DDBJ whole genome shotgun (WGS) entry which is preliminary data.</text>
</comment>
<proteinExistence type="predicted"/>
<sequence length="886" mass="88601">MRRLSILFTALWVLLLGFALAQQTAAGTNISNQASASYIDSAGQARTTTSNQVITVVQQVYSFTITPDGIPTAPGQTRSALPGAQVYFTYTVTNTGNGTDTINLATVQDTSDNFDFSGVTLYLDANCNGRVDAGESTVSAVTLTQTGASASACIVVAATIPASATSGQYGNLNLTGTSAGDNTKTDTNNWARGTATTAAALDLTKAASPSNAVAPGATLTYTLSGQNRGGSAASAITNVGGTGLSGILIQDVIPNGLTVTTSGSNPSGTAGAGSVQFVYYNGTTWSTTLPATITGNGTVALGMVITGSGAFFPQNASYTFSFQATVPAGAAQGTTYSNTATLLYNNGSNQTVTSNTTTNTVGASYGIAVGPNGNPTATAGADSQTIASAISGQTVIFTNTLRNTGNTSDSFTLAVSGAPSGWVCQLTQTDGTPISGPIGPVASATNYNFQVRCAVPAAYTGGPVNLTVSGTSVSDTSKTDPTTDTITTVTSGYAVDLAARGNGGDGNPANDNPPAQSVNPGSSANFSIEVVNTGSNADTYNLTSSVPAGWSTVFYPDATCSGVLASPTPAPLTSTGLMNPGAANKKCFIAQVQVPAGAAPVTSTTNVTFTSTSTTLGSVSDSVTTGVSVNLLQGFAFTPNRSGTVTTPGTIVYTHNLSNTGNAGVTVSIPAFTSAYGWTYQFSTDGGTTWTSSVSGLAIAAGGSSPLQVRVIVPGGEPIGRQEAATFTATATYSGGSTATSGVTDTTTVVGGDLRLTKSAVSYQGNAETTVRSASAAVANPGDRIVYTVVAQNIGTGNLTNVRISDPLPAYTSFVSVSASATGFASGTVLYSTDNGTTWSATAPGTLSAGQSIMVGVDTNGDNKIDASDIMAPASQITLIFKVVVQ</sequence>